<organism evidence="1 2">
    <name type="scientific">Paenibacillus eucommiae</name>
    <dbReference type="NCBI Taxonomy" id="1355755"/>
    <lineage>
        <taxon>Bacteria</taxon>
        <taxon>Bacillati</taxon>
        <taxon>Bacillota</taxon>
        <taxon>Bacilli</taxon>
        <taxon>Bacillales</taxon>
        <taxon>Paenibacillaceae</taxon>
        <taxon>Paenibacillus</taxon>
    </lineage>
</organism>
<reference evidence="1 2" key="1">
    <citation type="submission" date="2021-03" db="EMBL/GenBank/DDBJ databases">
        <title>Genomic Encyclopedia of Type Strains, Phase IV (KMG-IV): sequencing the most valuable type-strain genomes for metagenomic binning, comparative biology and taxonomic classification.</title>
        <authorList>
            <person name="Goeker M."/>
        </authorList>
    </citation>
    <scope>NUCLEOTIDE SEQUENCE [LARGE SCALE GENOMIC DNA]</scope>
    <source>
        <strain evidence="1 2">DSM 26048</strain>
    </source>
</reference>
<dbReference type="RefSeq" id="WP_209972818.1">
    <property type="nucleotide sequence ID" value="NZ_JAGGLB010000012.1"/>
</dbReference>
<evidence type="ECO:0000313" key="1">
    <source>
        <dbReference type="EMBL" id="MBP1992100.1"/>
    </source>
</evidence>
<keyword evidence="2" id="KW-1185">Reference proteome</keyword>
<dbReference type="EMBL" id="JAGGLB010000012">
    <property type="protein sequence ID" value="MBP1992100.1"/>
    <property type="molecule type" value="Genomic_DNA"/>
</dbReference>
<protein>
    <submittedName>
        <fullName evidence="1">Uncharacterized protein</fullName>
    </submittedName>
</protein>
<dbReference type="Proteomes" id="UP001519287">
    <property type="component" value="Unassembled WGS sequence"/>
</dbReference>
<gene>
    <name evidence="1" type="ORF">J2Z66_003708</name>
</gene>
<accession>A0ABS4IX17</accession>
<evidence type="ECO:0000313" key="2">
    <source>
        <dbReference type="Proteomes" id="UP001519287"/>
    </source>
</evidence>
<sequence>MAKVYLDPIKRGDTVYYTATWEGVAASELRSQIRDSSGRLIADVVIEETGEPGTFRFSVDDTTAWPTGTLETDIKYTSPDGTIKTSDTTMCIPAIRGITI</sequence>
<proteinExistence type="predicted"/>
<comment type="caution">
    <text evidence="1">The sequence shown here is derived from an EMBL/GenBank/DDBJ whole genome shotgun (WGS) entry which is preliminary data.</text>
</comment>
<name>A0ABS4IX17_9BACL</name>